<dbReference type="EMBL" id="CADCUT010000216">
    <property type="protein sequence ID" value="CAA9436885.1"/>
    <property type="molecule type" value="Genomic_DNA"/>
</dbReference>
<dbReference type="InterPro" id="IPR036913">
    <property type="entry name" value="YegP-like_sf"/>
</dbReference>
<dbReference type="AlphaFoldDB" id="A0A6J4QB44"/>
<dbReference type="Gene3D" id="2.30.29.80">
    <property type="match status" value="1"/>
</dbReference>
<reference evidence="2" key="1">
    <citation type="submission" date="2020-02" db="EMBL/GenBank/DDBJ databases">
        <authorList>
            <person name="Meier V. D."/>
        </authorList>
    </citation>
    <scope>NUCLEOTIDE SEQUENCE</scope>
    <source>
        <strain evidence="2">AVDCRST_MAG03</strain>
    </source>
</reference>
<organism evidence="2">
    <name type="scientific">uncultured Rubrobacteraceae bacterium</name>
    <dbReference type="NCBI Taxonomy" id="349277"/>
    <lineage>
        <taxon>Bacteria</taxon>
        <taxon>Bacillati</taxon>
        <taxon>Actinomycetota</taxon>
        <taxon>Rubrobacteria</taxon>
        <taxon>Rubrobacterales</taxon>
        <taxon>Rubrobacteraceae</taxon>
        <taxon>environmental samples</taxon>
    </lineage>
</organism>
<evidence type="ECO:0000313" key="2">
    <source>
        <dbReference type="EMBL" id="CAA9436885.1"/>
    </source>
</evidence>
<feature type="region of interest" description="Disordered" evidence="1">
    <location>
        <begin position="52"/>
        <end position="76"/>
    </location>
</feature>
<dbReference type="SUPFAM" id="SSF160113">
    <property type="entry name" value="YegP-like"/>
    <property type="match status" value="1"/>
</dbReference>
<sequence>MEAAKFVIYQDFNGGYRWRLRSRTGQTMASSVKGHNEKRQCEEELGRRRLGCPGVPVRDATARNPMRSLLPAGGQA</sequence>
<gene>
    <name evidence="2" type="ORF">AVDCRST_MAG03-3676</name>
</gene>
<evidence type="ECO:0000256" key="1">
    <source>
        <dbReference type="SAM" id="MobiDB-lite"/>
    </source>
</evidence>
<protein>
    <submittedName>
        <fullName evidence="2">Uncharacterized protein</fullName>
    </submittedName>
</protein>
<proteinExistence type="predicted"/>
<accession>A0A6J4QB44</accession>
<name>A0A6J4QB44_9ACTN</name>